<dbReference type="OrthoDB" id="3217709at2"/>
<reference evidence="5 6" key="2">
    <citation type="submission" date="2019-08" db="EMBL/GenBank/DDBJ databases">
        <title>Jejuicoccus antrihumi gen. nov., sp. nov., a new member of the family Dermacoccaceae isolated from a cave.</title>
        <authorList>
            <person name="Schumann P."/>
            <person name="Kim I.S."/>
        </authorList>
    </citation>
    <scope>NUCLEOTIDE SEQUENCE [LARGE SCALE GENOMIC DNA]</scope>
    <source>
        <strain evidence="5 6">C5-26</strain>
    </source>
</reference>
<comment type="caution">
    <text evidence="5">The sequence shown here is derived from an EMBL/GenBank/DDBJ whole genome shotgun (WGS) entry which is preliminary data.</text>
</comment>
<evidence type="ECO:0000313" key="5">
    <source>
        <dbReference type="EMBL" id="TWP35113.1"/>
    </source>
</evidence>
<dbReference type="PANTHER" id="PTHR43384">
    <property type="entry name" value="SEPTUM SITE-DETERMINING PROTEIN MIND HOMOLOG, CHLOROPLASTIC-RELATED"/>
    <property type="match status" value="1"/>
</dbReference>
<sequence length="429" mass="44681">MSVIVVTGVVALADAQIARALGQAAGVRLARRCPDLADVLSVVEAGRADAVVLSADLPGLDRSAIARIRAAGAAIVGLYAPGDERAQRVLLQWGVAACLPDSASADDLRQAVQSEAAGATPEERADADEAAGASRLPAALDDEPAEPEGRIVTVWGPVGAPGRTTVAVNLAVELALSGVRSLLIDADTYGASVAQYVALLDEAPGIAAATRLADAGHLDLHTLASAAPEVVPGMRVLTGLPRADRWPELREAAFEEVLVQSRRLAQVTVIDVSAPLEDDEELSYDTLAPRRNAITLAALRAASTVLAVGSADPIGLQRLVRGLEELRPRIEATPRVVVTKVRASAVGATPEHKVAEALERFAGVDDVTIIPDDRDALDRALLSGRLLAESAPNSPIREALAKLGADLGGVDFPSRRGRRTWRRMVGGSP</sequence>
<dbReference type="GO" id="GO:0005829">
    <property type="term" value="C:cytosol"/>
    <property type="evidence" value="ECO:0007669"/>
    <property type="project" value="TreeGrafter"/>
</dbReference>
<dbReference type="RefSeq" id="WP_146317965.1">
    <property type="nucleotide sequence ID" value="NZ_VCQV01000022.1"/>
</dbReference>
<dbReference type="Pfam" id="PF01656">
    <property type="entry name" value="CbiA"/>
    <property type="match status" value="1"/>
</dbReference>
<dbReference type="InterPro" id="IPR027417">
    <property type="entry name" value="P-loop_NTPase"/>
</dbReference>
<evidence type="ECO:0000256" key="2">
    <source>
        <dbReference type="ARBA" id="ARBA00022840"/>
    </source>
</evidence>
<dbReference type="Gene3D" id="3.40.50.300">
    <property type="entry name" value="P-loop containing nucleotide triphosphate hydrolases"/>
    <property type="match status" value="1"/>
</dbReference>
<accession>A0A563DYS4</accession>
<name>A0A563DYS4_9MICO</name>
<keyword evidence="2" id="KW-0067">ATP-binding</keyword>
<dbReference type="AlphaFoldDB" id="A0A563DYS4"/>
<feature type="region of interest" description="Disordered" evidence="3">
    <location>
        <begin position="109"/>
        <end position="132"/>
    </location>
</feature>
<evidence type="ECO:0000313" key="6">
    <source>
        <dbReference type="Proteomes" id="UP000320244"/>
    </source>
</evidence>
<dbReference type="GO" id="GO:0009898">
    <property type="term" value="C:cytoplasmic side of plasma membrane"/>
    <property type="evidence" value="ECO:0007669"/>
    <property type="project" value="TreeGrafter"/>
</dbReference>
<protein>
    <submittedName>
        <fullName evidence="5">Chromosome partitioning protein</fullName>
    </submittedName>
</protein>
<dbReference type="GO" id="GO:0005524">
    <property type="term" value="F:ATP binding"/>
    <property type="evidence" value="ECO:0007669"/>
    <property type="project" value="UniProtKB-KW"/>
</dbReference>
<dbReference type="Proteomes" id="UP000320244">
    <property type="component" value="Unassembled WGS sequence"/>
</dbReference>
<keyword evidence="1" id="KW-0547">Nucleotide-binding</keyword>
<keyword evidence="6" id="KW-1185">Reference proteome</keyword>
<dbReference type="PANTHER" id="PTHR43384:SF6">
    <property type="entry name" value="SEPTUM SITE-DETERMINING PROTEIN MIND HOMOLOG, CHLOROPLASTIC"/>
    <property type="match status" value="1"/>
</dbReference>
<feature type="domain" description="CobQ/CobB/MinD/ParA nucleotide binding" evidence="4">
    <location>
        <begin position="156"/>
        <end position="375"/>
    </location>
</feature>
<reference evidence="5 6" key="1">
    <citation type="submission" date="2019-05" db="EMBL/GenBank/DDBJ databases">
        <authorList>
            <person name="Lee S.D."/>
        </authorList>
    </citation>
    <scope>NUCLEOTIDE SEQUENCE [LARGE SCALE GENOMIC DNA]</scope>
    <source>
        <strain evidence="5 6">C5-26</strain>
    </source>
</reference>
<dbReference type="GO" id="GO:0051782">
    <property type="term" value="P:negative regulation of cell division"/>
    <property type="evidence" value="ECO:0007669"/>
    <property type="project" value="TreeGrafter"/>
</dbReference>
<dbReference type="Gene3D" id="3.40.50.2300">
    <property type="match status" value="1"/>
</dbReference>
<evidence type="ECO:0000256" key="3">
    <source>
        <dbReference type="SAM" id="MobiDB-lite"/>
    </source>
</evidence>
<evidence type="ECO:0000259" key="4">
    <source>
        <dbReference type="Pfam" id="PF01656"/>
    </source>
</evidence>
<dbReference type="InterPro" id="IPR050625">
    <property type="entry name" value="ParA/MinD_ATPase"/>
</dbReference>
<dbReference type="InterPro" id="IPR002586">
    <property type="entry name" value="CobQ/CobB/MinD/ParA_Nub-bd_dom"/>
</dbReference>
<dbReference type="GO" id="GO:0016887">
    <property type="term" value="F:ATP hydrolysis activity"/>
    <property type="evidence" value="ECO:0007669"/>
    <property type="project" value="TreeGrafter"/>
</dbReference>
<gene>
    <name evidence="5" type="ORF">FGL98_15300</name>
</gene>
<evidence type="ECO:0000256" key="1">
    <source>
        <dbReference type="ARBA" id="ARBA00022741"/>
    </source>
</evidence>
<proteinExistence type="predicted"/>
<dbReference type="EMBL" id="VCQV01000022">
    <property type="protein sequence ID" value="TWP35113.1"/>
    <property type="molecule type" value="Genomic_DNA"/>
</dbReference>
<organism evidence="5 6">
    <name type="scientific">Leekyejoonella antrihumi</name>
    <dbReference type="NCBI Taxonomy" id="1660198"/>
    <lineage>
        <taxon>Bacteria</taxon>
        <taxon>Bacillati</taxon>
        <taxon>Actinomycetota</taxon>
        <taxon>Actinomycetes</taxon>
        <taxon>Micrococcales</taxon>
        <taxon>Dermacoccaceae</taxon>
        <taxon>Leekyejoonella</taxon>
    </lineage>
</organism>
<dbReference type="SUPFAM" id="SSF52540">
    <property type="entry name" value="P-loop containing nucleoside triphosphate hydrolases"/>
    <property type="match status" value="1"/>
</dbReference>